<keyword evidence="3" id="KW-1185">Reference proteome</keyword>
<evidence type="ECO:0000313" key="3">
    <source>
        <dbReference type="Proteomes" id="UP000028924"/>
    </source>
</evidence>
<evidence type="ECO:0000313" key="2">
    <source>
        <dbReference type="EMBL" id="KFM28939.1"/>
    </source>
</evidence>
<protein>
    <submittedName>
        <fullName evidence="2">Uncharacterized protein</fullName>
    </submittedName>
</protein>
<evidence type="ECO:0000256" key="1">
    <source>
        <dbReference type="SAM" id="MobiDB-lite"/>
    </source>
</evidence>
<feature type="region of interest" description="Disordered" evidence="1">
    <location>
        <begin position="51"/>
        <end position="96"/>
    </location>
</feature>
<reference evidence="2 3" key="1">
    <citation type="journal article" date="2014" name="BMC Genomics">
        <title>Oil accumulation mechanisms of the oleaginous microalga Chlorella protothecoides revealed through its genome, transcriptomes, and proteomes.</title>
        <authorList>
            <person name="Gao C."/>
            <person name="Wang Y."/>
            <person name="Shen Y."/>
            <person name="Yan D."/>
            <person name="He X."/>
            <person name="Dai J."/>
            <person name="Wu Q."/>
        </authorList>
    </citation>
    <scope>NUCLEOTIDE SEQUENCE [LARGE SCALE GENOMIC DNA]</scope>
    <source>
        <strain evidence="2 3">0710</strain>
    </source>
</reference>
<dbReference type="AlphaFoldDB" id="A0A087ST85"/>
<feature type="compositionally biased region" description="Polar residues" evidence="1">
    <location>
        <begin position="55"/>
        <end position="64"/>
    </location>
</feature>
<gene>
    <name evidence="2" type="ORF">F751_4103</name>
</gene>
<proteinExistence type="predicted"/>
<feature type="compositionally biased region" description="Pro residues" evidence="1">
    <location>
        <begin position="84"/>
        <end position="96"/>
    </location>
</feature>
<feature type="compositionally biased region" description="Low complexity" evidence="1">
    <location>
        <begin position="71"/>
        <end position="83"/>
    </location>
</feature>
<dbReference type="RefSeq" id="XP_011401988.1">
    <property type="nucleotide sequence ID" value="XM_011403686.1"/>
</dbReference>
<name>A0A087ST85_AUXPR</name>
<organism evidence="2 3">
    <name type="scientific">Auxenochlorella protothecoides</name>
    <name type="common">Green microalga</name>
    <name type="synonym">Chlorella protothecoides</name>
    <dbReference type="NCBI Taxonomy" id="3075"/>
    <lineage>
        <taxon>Eukaryota</taxon>
        <taxon>Viridiplantae</taxon>
        <taxon>Chlorophyta</taxon>
        <taxon>core chlorophytes</taxon>
        <taxon>Trebouxiophyceae</taxon>
        <taxon>Chlorellales</taxon>
        <taxon>Chlorellaceae</taxon>
        <taxon>Auxenochlorella</taxon>
    </lineage>
</organism>
<dbReference type="EMBL" id="KL662184">
    <property type="protein sequence ID" value="KFM28939.1"/>
    <property type="molecule type" value="Genomic_DNA"/>
</dbReference>
<dbReference type="KEGG" id="apro:F751_4103"/>
<sequence length="96" mass="10225">MTPPWDLAAQYVHLKANSARGLCLHHHHPIPIFAKAHTCCNPHIHNPESLPCQHPQISLTNTQRAKGGSGTSLSSSSDPAPTTCSPPNPVPPACHC</sequence>
<dbReference type="GeneID" id="23615494"/>
<accession>A0A087ST85</accession>
<dbReference type="Proteomes" id="UP000028924">
    <property type="component" value="Unassembled WGS sequence"/>
</dbReference>